<dbReference type="RefSeq" id="WP_021030176.1">
    <property type="nucleotide sequence ID" value="NZ_KI391953.1"/>
</dbReference>
<accession>U1N8X4</accession>
<dbReference type="eggNOG" id="COG2268">
    <property type="taxonomic scope" value="Bacteria"/>
</dbReference>
<dbReference type="SUPFAM" id="SSF117892">
    <property type="entry name" value="Band 7/SPFH domain"/>
    <property type="match status" value="1"/>
</dbReference>
<dbReference type="Proteomes" id="UP000004816">
    <property type="component" value="Unassembled WGS sequence"/>
</dbReference>
<evidence type="ECO:0000313" key="8">
    <source>
        <dbReference type="Proteomes" id="UP000004816"/>
    </source>
</evidence>
<evidence type="ECO:0000259" key="6">
    <source>
        <dbReference type="SMART" id="SM00244"/>
    </source>
</evidence>
<dbReference type="HOGENOM" id="CLU_038134_0_1_11"/>
<dbReference type="Pfam" id="PF01145">
    <property type="entry name" value="Band_7"/>
    <property type="match status" value="1"/>
</dbReference>
<comment type="similarity">
    <text evidence="2">Belongs to the band 7/mec-2 family. Flotillin subfamily.</text>
</comment>
<dbReference type="GO" id="GO:0002020">
    <property type="term" value="F:protease binding"/>
    <property type="evidence" value="ECO:0007669"/>
    <property type="project" value="TreeGrafter"/>
</dbReference>
<keyword evidence="5" id="KW-0812">Transmembrane</keyword>
<dbReference type="GO" id="GO:0005886">
    <property type="term" value="C:plasma membrane"/>
    <property type="evidence" value="ECO:0007669"/>
    <property type="project" value="TreeGrafter"/>
</dbReference>
<dbReference type="GO" id="GO:0072659">
    <property type="term" value="P:protein localization to plasma membrane"/>
    <property type="evidence" value="ECO:0007669"/>
    <property type="project" value="TreeGrafter"/>
</dbReference>
<evidence type="ECO:0000256" key="5">
    <source>
        <dbReference type="SAM" id="Phobius"/>
    </source>
</evidence>
<dbReference type="PANTHER" id="PTHR13806:SF46">
    <property type="entry name" value="FLOTILLIN-1-RELATED"/>
    <property type="match status" value="1"/>
</dbReference>
<dbReference type="STRING" id="679197.HMPREF9336_04164"/>
<dbReference type="EMBL" id="ACZI02000002">
    <property type="protein sequence ID" value="ERG69273.1"/>
    <property type="molecule type" value="Genomic_DNA"/>
</dbReference>
<dbReference type="AlphaFoldDB" id="U1N8X4"/>
<comment type="caution">
    <text evidence="7">The sequence shown here is derived from an EMBL/GenBank/DDBJ whole genome shotgun (WGS) entry which is preliminary data.</text>
</comment>
<feature type="coiled-coil region" evidence="4">
    <location>
        <begin position="340"/>
        <end position="398"/>
    </location>
</feature>
<keyword evidence="3 5" id="KW-0472">Membrane</keyword>
<keyword evidence="8" id="KW-1185">Reference proteome</keyword>
<feature type="transmembrane region" description="Helical" evidence="5">
    <location>
        <begin position="6"/>
        <end position="29"/>
    </location>
</feature>
<evidence type="ECO:0000256" key="2">
    <source>
        <dbReference type="ARBA" id="ARBA00007161"/>
    </source>
</evidence>
<dbReference type="OrthoDB" id="9786220at2"/>
<gene>
    <name evidence="7" type="ORF">HMPREF9336_04164</name>
</gene>
<dbReference type="Gene3D" id="3.30.479.30">
    <property type="entry name" value="Band 7 domain"/>
    <property type="match status" value="1"/>
</dbReference>
<dbReference type="InterPro" id="IPR001107">
    <property type="entry name" value="Band_7"/>
</dbReference>
<organism evidence="7 8">
    <name type="scientific">Segniliparus rugosus (strain ATCC BAA-974 / DSM 45345 / CCUG 50838 / CIP 108380 / JCM 13579 / CDC 945)</name>
    <dbReference type="NCBI Taxonomy" id="679197"/>
    <lineage>
        <taxon>Bacteria</taxon>
        <taxon>Bacillati</taxon>
        <taxon>Actinomycetota</taxon>
        <taxon>Actinomycetes</taxon>
        <taxon>Mycobacteriales</taxon>
        <taxon>Segniliparaceae</taxon>
        <taxon>Segniliparus</taxon>
    </lineage>
</organism>
<evidence type="ECO:0000313" key="7">
    <source>
        <dbReference type="EMBL" id="ERG69273.1"/>
    </source>
</evidence>
<dbReference type="InterPro" id="IPR036013">
    <property type="entry name" value="Band_7/SPFH_dom_sf"/>
</dbReference>
<reference evidence="7 8" key="1">
    <citation type="journal article" date="2011" name="Stand. Genomic Sci.">
        <title>High quality draft genome sequence of Segniliparus rugosus CDC 945(T)= (ATCC BAA-974(T)).</title>
        <authorList>
            <person name="Earl A.M."/>
            <person name="Desjardins C.A."/>
            <person name="Fitzgerald M.G."/>
            <person name="Arachchi H.M."/>
            <person name="Zeng Q."/>
            <person name="Mehta T."/>
            <person name="Griggs A."/>
            <person name="Birren B.W."/>
            <person name="Toney N.C."/>
            <person name="Carr J."/>
            <person name="Posey J."/>
            <person name="Butler W.R."/>
        </authorList>
    </citation>
    <scope>NUCLEOTIDE SEQUENCE [LARGE SCALE GENOMIC DNA]</scope>
    <source>
        <strain evidence="8">ATCC BAA-974 / DSM 45345 / CCUG 50838 / CIP 108380 / JCM 13579 / CDC 945</strain>
    </source>
</reference>
<evidence type="ECO:0000256" key="3">
    <source>
        <dbReference type="ARBA" id="ARBA00023136"/>
    </source>
</evidence>
<keyword evidence="4" id="KW-0175">Coiled coil</keyword>
<dbReference type="InterPro" id="IPR031905">
    <property type="entry name" value="Flotillin_C"/>
</dbReference>
<protein>
    <recommendedName>
        <fullName evidence="6">Band 7 domain-containing protein</fullName>
    </recommendedName>
</protein>
<feature type="coiled-coil region" evidence="4">
    <location>
        <begin position="279"/>
        <end position="306"/>
    </location>
</feature>
<evidence type="ECO:0000256" key="4">
    <source>
        <dbReference type="SAM" id="Coils"/>
    </source>
</evidence>
<sequence>MEGTGLITIIGLVAVVVVLLFVVVPTVYIKNYIKVPPNQVAVFTGRGGTPKVVHGGARFRIPGIERVDFMSLEPFNVFINLQNVLSSNGVPVNVEAVGLVRIGSADEAVQTAVQRFLNTDPRALQSQINEILAGSLRGITATMTVEELNSDRDRLARNVVDEAGGDLRRIGMEVDVIKIAGISDHNGYLESLGQRRIAEVKRDAAIGTAEAERDSQIRSAQARQAGSIAQAEADTAIAQASQKRDVEIARMRALTEAENATADQAGPLSEARAQKDVLIAKEQAEAARVEASIEVQRRRAEEKQAALQADVIAPAEAEQLAAVKRAEGTRQAEILQAEARAAATRQQAAAQADAARLSAEAQAQATRASGEAQAESRKAAAAALLAEQQAEAAGLQARLTAEAEGLRAKLDAEAAGKKQVAEALNSYSDVAARIETLPDVLAALVAATEAAAKPVGALDKVTIIGNAGDAQASISALLGLSPQMIAKTLESLKASGVDLAGWLAQASSGGSVPAAPQELNLSLDLD</sequence>
<comment type="subcellular location">
    <subcellularLocation>
        <location evidence="1">Membrane</location>
    </subcellularLocation>
</comment>
<dbReference type="InterPro" id="IPR027705">
    <property type="entry name" value="Flotillin_fam"/>
</dbReference>
<keyword evidence="5" id="KW-1133">Transmembrane helix</keyword>
<dbReference type="Pfam" id="PF15975">
    <property type="entry name" value="Flot"/>
    <property type="match status" value="1"/>
</dbReference>
<dbReference type="SMART" id="SM00244">
    <property type="entry name" value="PHB"/>
    <property type="match status" value="1"/>
</dbReference>
<dbReference type="CDD" id="cd03399">
    <property type="entry name" value="SPFH_flotillin"/>
    <property type="match status" value="1"/>
</dbReference>
<name>U1N8X4_SEGRC</name>
<dbReference type="PANTHER" id="PTHR13806">
    <property type="entry name" value="FLOTILLIN-RELATED"/>
    <property type="match status" value="1"/>
</dbReference>
<proteinExistence type="inferred from homology"/>
<evidence type="ECO:0000256" key="1">
    <source>
        <dbReference type="ARBA" id="ARBA00004370"/>
    </source>
</evidence>
<feature type="domain" description="Band 7" evidence="6">
    <location>
        <begin position="30"/>
        <end position="196"/>
    </location>
</feature>